<gene>
    <name evidence="14" type="ORF">ACAM_0309</name>
</gene>
<dbReference type="InterPro" id="IPR051536">
    <property type="entry name" value="UDG_Type-4/5"/>
</dbReference>
<comment type="similarity">
    <text evidence="2">Belongs to the uracil-DNA glycosylase (UDG) superfamily. Type 4 (UDGa) family.</text>
</comment>
<dbReference type="InterPro" id="IPR036895">
    <property type="entry name" value="Uracil-DNA_glycosylase-like_sf"/>
</dbReference>
<dbReference type="KEGG" id="acj:ACAM_0309"/>
<evidence type="ECO:0000256" key="1">
    <source>
        <dbReference type="ARBA" id="ARBA00001400"/>
    </source>
</evidence>
<evidence type="ECO:0000256" key="7">
    <source>
        <dbReference type="ARBA" id="ARBA00022763"/>
    </source>
</evidence>
<name>U3TCT4_9CREN</name>
<dbReference type="RefSeq" id="WP_022541056.1">
    <property type="nucleotide sequence ID" value="NC_022521.1"/>
</dbReference>
<reference evidence="14 15" key="1">
    <citation type="journal article" date="2013" name="Appl. Environ. Microbiol.">
        <title>Variation of the Virus-Related Elements within Syntenic Genomes of the Hyperthermophilic Archaeon Aeropyrum.</title>
        <authorList>
            <person name="Daifuku T."/>
            <person name="Yoshida T."/>
            <person name="Kitamura T."/>
            <person name="Kawaichi S."/>
            <person name="Inoue T."/>
            <person name="Nomura K."/>
            <person name="Yoshida Y."/>
            <person name="Kuno S."/>
            <person name="Sako Y."/>
        </authorList>
    </citation>
    <scope>NUCLEOTIDE SEQUENCE [LARGE SCALE GENOMIC DNA]</scope>
    <source>
        <strain evidence="14 15">SY1</strain>
    </source>
</reference>
<dbReference type="GeneID" id="17109812"/>
<evidence type="ECO:0000256" key="9">
    <source>
        <dbReference type="ARBA" id="ARBA00023004"/>
    </source>
</evidence>
<keyword evidence="5" id="KW-0004">4Fe-4S</keyword>
<dbReference type="InterPro" id="IPR005273">
    <property type="entry name" value="Ura-DNA_glyco_family4"/>
</dbReference>
<dbReference type="EC" id="3.2.2.27" evidence="3"/>
<dbReference type="CDD" id="cd10030">
    <property type="entry name" value="UDG-F4_TTUDGA_SPO1dp_like"/>
    <property type="match status" value="1"/>
</dbReference>
<proteinExistence type="inferred from homology"/>
<dbReference type="PANTHER" id="PTHR33693:SF1">
    <property type="entry name" value="TYPE-4 URACIL-DNA GLYCOSYLASE"/>
    <property type="match status" value="1"/>
</dbReference>
<keyword evidence="9" id="KW-0408">Iron</keyword>
<dbReference type="Proteomes" id="UP000016887">
    <property type="component" value="Chromosome"/>
</dbReference>
<dbReference type="GO" id="GO:0004844">
    <property type="term" value="F:uracil DNA N-glycosylase activity"/>
    <property type="evidence" value="ECO:0007669"/>
    <property type="project" value="UniProtKB-EC"/>
</dbReference>
<dbReference type="SMART" id="SM00987">
    <property type="entry name" value="UreE_C"/>
    <property type="match status" value="1"/>
</dbReference>
<keyword evidence="6" id="KW-0479">Metal-binding</keyword>
<dbReference type="InterPro" id="IPR053423">
    <property type="entry name" value="Type-4_UDG"/>
</dbReference>
<dbReference type="NCBIfam" id="NF040953">
    <property type="entry name" value="Arch_udg"/>
    <property type="match status" value="1"/>
</dbReference>
<dbReference type="InterPro" id="IPR005122">
    <property type="entry name" value="Uracil-DNA_glycosylase-like"/>
</dbReference>
<keyword evidence="11" id="KW-0234">DNA repair</keyword>
<evidence type="ECO:0000256" key="11">
    <source>
        <dbReference type="ARBA" id="ARBA00023204"/>
    </source>
</evidence>
<feature type="domain" description="Uracil-DNA glycosylase-like" evidence="13">
    <location>
        <begin position="30"/>
        <end position="188"/>
    </location>
</feature>
<evidence type="ECO:0000256" key="4">
    <source>
        <dbReference type="ARBA" id="ARBA00019403"/>
    </source>
</evidence>
<sequence length="232" mass="24893">MAGSRLRILEEEVRRCTRCPLHATRTHAVPGEGPEEAGVMVVGEAPGRMEDKLGRPFVGPAGKLLDSLLELAGLSRSEVYITNVVKCRPPGNRDPREEEIEACLPYLVEQISLIRPKLVIAVGRHAGRTIFRLASLRWPGLAKARGRAWRGRIGGVEVSIAVTYHPAAALYNPGLRGELEKDFSDVIRRIVGEALSRGGGRGRIGGGLDRWLSPDPGGPGEGAGGDVDSQGE</sequence>
<dbReference type="SMART" id="SM00986">
    <property type="entry name" value="UDG"/>
    <property type="match status" value="1"/>
</dbReference>
<evidence type="ECO:0000313" key="15">
    <source>
        <dbReference type="Proteomes" id="UP000016887"/>
    </source>
</evidence>
<keyword evidence="10" id="KW-0411">Iron-sulfur</keyword>
<evidence type="ECO:0000259" key="13">
    <source>
        <dbReference type="SMART" id="SM00986"/>
    </source>
</evidence>
<evidence type="ECO:0000256" key="10">
    <source>
        <dbReference type="ARBA" id="ARBA00023014"/>
    </source>
</evidence>
<feature type="region of interest" description="Disordered" evidence="12">
    <location>
        <begin position="206"/>
        <end position="232"/>
    </location>
</feature>
<evidence type="ECO:0000256" key="8">
    <source>
        <dbReference type="ARBA" id="ARBA00022801"/>
    </source>
</evidence>
<dbReference type="PANTHER" id="PTHR33693">
    <property type="entry name" value="TYPE-5 URACIL-DNA GLYCOSYLASE"/>
    <property type="match status" value="1"/>
</dbReference>
<evidence type="ECO:0000256" key="6">
    <source>
        <dbReference type="ARBA" id="ARBA00022723"/>
    </source>
</evidence>
<dbReference type="GO" id="GO:0051539">
    <property type="term" value="F:4 iron, 4 sulfur cluster binding"/>
    <property type="evidence" value="ECO:0007669"/>
    <property type="project" value="UniProtKB-KW"/>
</dbReference>
<comment type="catalytic activity">
    <reaction evidence="1">
        <text>Hydrolyzes single-stranded DNA or mismatched double-stranded DNA and polynucleotides, releasing free uracil.</text>
        <dbReference type="EC" id="3.2.2.27"/>
    </reaction>
</comment>
<organism evidence="14 15">
    <name type="scientific">Aeropyrum camini SY1 = JCM 12091</name>
    <dbReference type="NCBI Taxonomy" id="1198449"/>
    <lineage>
        <taxon>Archaea</taxon>
        <taxon>Thermoproteota</taxon>
        <taxon>Thermoprotei</taxon>
        <taxon>Desulfurococcales</taxon>
        <taxon>Desulfurococcaceae</taxon>
        <taxon>Aeropyrum</taxon>
    </lineage>
</organism>
<evidence type="ECO:0000256" key="3">
    <source>
        <dbReference type="ARBA" id="ARBA00012030"/>
    </source>
</evidence>
<evidence type="ECO:0000256" key="2">
    <source>
        <dbReference type="ARBA" id="ARBA00006521"/>
    </source>
</evidence>
<accession>U3TCT4</accession>
<dbReference type="SUPFAM" id="SSF52141">
    <property type="entry name" value="Uracil-DNA glycosylase-like"/>
    <property type="match status" value="1"/>
</dbReference>
<keyword evidence="8" id="KW-0378">Hydrolase</keyword>
<dbReference type="GO" id="GO:0006281">
    <property type="term" value="P:DNA repair"/>
    <property type="evidence" value="ECO:0007669"/>
    <property type="project" value="UniProtKB-KW"/>
</dbReference>
<keyword evidence="15" id="KW-1185">Reference proteome</keyword>
<dbReference type="Pfam" id="PF03167">
    <property type="entry name" value="UDG"/>
    <property type="match status" value="1"/>
</dbReference>
<dbReference type="GO" id="GO:0046872">
    <property type="term" value="F:metal ion binding"/>
    <property type="evidence" value="ECO:0007669"/>
    <property type="project" value="UniProtKB-KW"/>
</dbReference>
<dbReference type="STRING" id="1198449.ACAM_0309"/>
<keyword evidence="7" id="KW-0227">DNA damage</keyword>
<dbReference type="Gene3D" id="3.40.470.10">
    <property type="entry name" value="Uracil-DNA glycosylase-like domain"/>
    <property type="match status" value="1"/>
</dbReference>
<dbReference type="eggNOG" id="arCOG00905">
    <property type="taxonomic scope" value="Archaea"/>
</dbReference>
<dbReference type="EMBL" id="AP012489">
    <property type="protein sequence ID" value="BAN89778.1"/>
    <property type="molecule type" value="Genomic_DNA"/>
</dbReference>
<evidence type="ECO:0000256" key="5">
    <source>
        <dbReference type="ARBA" id="ARBA00022485"/>
    </source>
</evidence>
<evidence type="ECO:0000256" key="12">
    <source>
        <dbReference type="SAM" id="MobiDB-lite"/>
    </source>
</evidence>
<dbReference type="AlphaFoldDB" id="U3TCT4"/>
<protein>
    <recommendedName>
        <fullName evidence="4">Type-4 uracil-DNA glycosylase</fullName>
        <ecNumber evidence="3">3.2.2.27</ecNumber>
    </recommendedName>
</protein>
<evidence type="ECO:0000313" key="14">
    <source>
        <dbReference type="EMBL" id="BAN89778.1"/>
    </source>
</evidence>
<dbReference type="NCBIfam" id="TIGR00758">
    <property type="entry name" value="UDG_fam4"/>
    <property type="match status" value="1"/>
</dbReference>